<proteinExistence type="inferred from homology"/>
<evidence type="ECO:0000256" key="2">
    <source>
        <dbReference type="ARBA" id="ARBA00004818"/>
    </source>
</evidence>
<evidence type="ECO:0000256" key="1">
    <source>
        <dbReference type="ARBA" id="ARBA00000830"/>
    </source>
</evidence>
<dbReference type="NCBIfam" id="TIGR01509">
    <property type="entry name" value="HAD-SF-IA-v3"/>
    <property type="match status" value="1"/>
</dbReference>
<dbReference type="AlphaFoldDB" id="A0A5K7YVT8"/>
<gene>
    <name evidence="5" type="primary">gph</name>
    <name evidence="5" type="ORF">DSCA_51110</name>
</gene>
<dbReference type="InterPro" id="IPR006439">
    <property type="entry name" value="HAD-SF_hydro_IA"/>
</dbReference>
<dbReference type="Gene3D" id="1.10.150.240">
    <property type="entry name" value="Putative phosphatase, domain 2"/>
    <property type="match status" value="1"/>
</dbReference>
<keyword evidence="6" id="KW-1185">Reference proteome</keyword>
<comment type="catalytic activity">
    <reaction evidence="1">
        <text>2-phosphoglycolate + H2O = glycolate + phosphate</text>
        <dbReference type="Rhea" id="RHEA:14369"/>
        <dbReference type="ChEBI" id="CHEBI:15377"/>
        <dbReference type="ChEBI" id="CHEBI:29805"/>
        <dbReference type="ChEBI" id="CHEBI:43474"/>
        <dbReference type="ChEBI" id="CHEBI:58033"/>
        <dbReference type="EC" id="3.1.3.18"/>
    </reaction>
</comment>
<evidence type="ECO:0000313" key="6">
    <source>
        <dbReference type="Proteomes" id="UP000427906"/>
    </source>
</evidence>
<dbReference type="SUPFAM" id="SSF56784">
    <property type="entry name" value="HAD-like"/>
    <property type="match status" value="1"/>
</dbReference>
<dbReference type="KEGG" id="dalk:DSCA_51110"/>
<dbReference type="InterPro" id="IPR023214">
    <property type="entry name" value="HAD_sf"/>
</dbReference>
<dbReference type="PANTHER" id="PTHR43434:SF1">
    <property type="entry name" value="PHOSPHOGLYCOLATE PHOSPHATASE"/>
    <property type="match status" value="1"/>
</dbReference>
<dbReference type="InterPro" id="IPR023198">
    <property type="entry name" value="PGP-like_dom2"/>
</dbReference>
<dbReference type="Pfam" id="PF13419">
    <property type="entry name" value="HAD_2"/>
    <property type="match status" value="1"/>
</dbReference>
<dbReference type="GO" id="GO:0005829">
    <property type="term" value="C:cytosol"/>
    <property type="evidence" value="ECO:0007669"/>
    <property type="project" value="TreeGrafter"/>
</dbReference>
<name>A0A5K7YVT8_9BACT</name>
<dbReference type="EC" id="3.1.3.18" evidence="4"/>
<dbReference type="Gene3D" id="3.40.50.1000">
    <property type="entry name" value="HAD superfamily/HAD-like"/>
    <property type="match status" value="1"/>
</dbReference>
<dbReference type="RefSeq" id="WP_155319055.1">
    <property type="nucleotide sequence ID" value="NZ_AP021874.1"/>
</dbReference>
<dbReference type="GO" id="GO:0006281">
    <property type="term" value="P:DNA repair"/>
    <property type="evidence" value="ECO:0007669"/>
    <property type="project" value="TreeGrafter"/>
</dbReference>
<dbReference type="InterPro" id="IPR050155">
    <property type="entry name" value="HAD-like_hydrolase_sf"/>
</dbReference>
<dbReference type="InterPro" id="IPR036412">
    <property type="entry name" value="HAD-like_sf"/>
</dbReference>
<dbReference type="InterPro" id="IPR041492">
    <property type="entry name" value="HAD_2"/>
</dbReference>
<evidence type="ECO:0000256" key="3">
    <source>
        <dbReference type="ARBA" id="ARBA00006171"/>
    </source>
</evidence>
<sequence>MNTDDGSYRRFQAVLFDLDGTLLDTLADIGDSVNRMLAEYNFPGHTMDDYRRFIGNGVHMLVTRALPLAGRSEEMIRACVHRAREIYWQNWNCKTRPYAGIVDLLEALEAGQVPKAVLSNKPHDFTVRYVAAYFPGTTFLTVRGQNDHFPVKPDPASALDIARQIGLSPSSFLFVGDSAVDMQTANAAGMHAVGVGWGFRGPEELLQNGCRTLVNRPSEILPLLECCQESNPG</sequence>
<protein>
    <recommendedName>
        <fullName evidence="4">phosphoglycolate phosphatase</fullName>
        <ecNumber evidence="4">3.1.3.18</ecNumber>
    </recommendedName>
</protein>
<evidence type="ECO:0000313" key="5">
    <source>
        <dbReference type="EMBL" id="BBO71181.1"/>
    </source>
</evidence>
<dbReference type="SFLD" id="SFLDS00003">
    <property type="entry name" value="Haloacid_Dehalogenase"/>
    <property type="match status" value="1"/>
</dbReference>
<evidence type="ECO:0000256" key="4">
    <source>
        <dbReference type="ARBA" id="ARBA00013078"/>
    </source>
</evidence>
<accession>A0A5K7YVT8</accession>
<reference evidence="5 6" key="1">
    <citation type="submission" date="2019-11" db="EMBL/GenBank/DDBJ databases">
        <title>Comparative genomics of hydrocarbon-degrading Desulfosarcina strains.</title>
        <authorList>
            <person name="Watanabe M."/>
            <person name="Kojima H."/>
            <person name="Fukui M."/>
        </authorList>
    </citation>
    <scope>NUCLEOTIDE SEQUENCE [LARGE SCALE GENOMIC DNA]</scope>
    <source>
        <strain evidence="5 6">PL12</strain>
    </source>
</reference>
<dbReference type="OrthoDB" id="9792518at2"/>
<organism evidence="5 6">
    <name type="scientific">Desulfosarcina alkanivorans</name>
    <dbReference type="NCBI Taxonomy" id="571177"/>
    <lineage>
        <taxon>Bacteria</taxon>
        <taxon>Pseudomonadati</taxon>
        <taxon>Thermodesulfobacteriota</taxon>
        <taxon>Desulfobacteria</taxon>
        <taxon>Desulfobacterales</taxon>
        <taxon>Desulfosarcinaceae</taxon>
        <taxon>Desulfosarcina</taxon>
    </lineage>
</organism>
<comment type="similarity">
    <text evidence="3">Belongs to the HAD-like hydrolase superfamily. CbbY/CbbZ/Gph/YieH family.</text>
</comment>
<dbReference type="SFLD" id="SFLDG01129">
    <property type="entry name" value="C1.5:_HAD__Beta-PGM__Phosphata"/>
    <property type="match status" value="1"/>
</dbReference>
<dbReference type="EMBL" id="AP021874">
    <property type="protein sequence ID" value="BBO71181.1"/>
    <property type="molecule type" value="Genomic_DNA"/>
</dbReference>
<dbReference type="PANTHER" id="PTHR43434">
    <property type="entry name" value="PHOSPHOGLYCOLATE PHOSPHATASE"/>
    <property type="match status" value="1"/>
</dbReference>
<dbReference type="Proteomes" id="UP000427906">
    <property type="component" value="Chromosome"/>
</dbReference>
<dbReference type="GO" id="GO:0008967">
    <property type="term" value="F:phosphoglycolate phosphatase activity"/>
    <property type="evidence" value="ECO:0007669"/>
    <property type="project" value="UniProtKB-EC"/>
</dbReference>
<dbReference type="NCBIfam" id="TIGR01549">
    <property type="entry name" value="HAD-SF-IA-v1"/>
    <property type="match status" value="1"/>
</dbReference>
<comment type="pathway">
    <text evidence="2">Organic acid metabolism; glycolate biosynthesis; glycolate from 2-phosphoglycolate: step 1/1.</text>
</comment>